<evidence type="ECO:0000313" key="1">
    <source>
        <dbReference type="EMBL" id="MVA98812.1"/>
    </source>
</evidence>
<keyword evidence="2" id="KW-1185">Reference proteome</keyword>
<proteinExistence type="predicted"/>
<evidence type="ECO:0008006" key="3">
    <source>
        <dbReference type="Google" id="ProtNLM"/>
    </source>
</evidence>
<evidence type="ECO:0000313" key="2">
    <source>
        <dbReference type="Proteomes" id="UP000463224"/>
    </source>
</evidence>
<dbReference type="AlphaFoldDB" id="A0A844QH86"/>
<accession>A0A844QH86</accession>
<protein>
    <recommendedName>
        <fullName evidence="3">Lipoprotein</fullName>
    </recommendedName>
</protein>
<reference evidence="1 2" key="1">
    <citation type="submission" date="2019-12" db="EMBL/GenBank/DDBJ databases">
        <title>Nitratireductor arenosus sp. nov., Isolated from sea sand, Jeju island, South Korea.</title>
        <authorList>
            <person name="Kim W."/>
        </authorList>
    </citation>
    <scope>NUCLEOTIDE SEQUENCE [LARGE SCALE GENOMIC DNA]</scope>
    <source>
        <strain evidence="1 2">CAU 1489</strain>
    </source>
</reference>
<organism evidence="1 2">
    <name type="scientific">Nitratireductor arenosus</name>
    <dbReference type="NCBI Taxonomy" id="2682096"/>
    <lineage>
        <taxon>Bacteria</taxon>
        <taxon>Pseudomonadati</taxon>
        <taxon>Pseudomonadota</taxon>
        <taxon>Alphaproteobacteria</taxon>
        <taxon>Hyphomicrobiales</taxon>
        <taxon>Phyllobacteriaceae</taxon>
        <taxon>Nitratireductor</taxon>
    </lineage>
</organism>
<gene>
    <name evidence="1" type="ORF">GN330_16315</name>
</gene>
<dbReference type="RefSeq" id="WP_156713704.1">
    <property type="nucleotide sequence ID" value="NZ_WPHG01000003.1"/>
</dbReference>
<dbReference type="EMBL" id="WPHG01000003">
    <property type="protein sequence ID" value="MVA98812.1"/>
    <property type="molecule type" value="Genomic_DNA"/>
</dbReference>
<comment type="caution">
    <text evidence="1">The sequence shown here is derived from an EMBL/GenBank/DDBJ whole genome shotgun (WGS) entry which is preliminary data.</text>
</comment>
<dbReference type="Proteomes" id="UP000463224">
    <property type="component" value="Unassembled WGS sequence"/>
</dbReference>
<dbReference type="PROSITE" id="PS51257">
    <property type="entry name" value="PROKAR_LIPOPROTEIN"/>
    <property type="match status" value="1"/>
</dbReference>
<sequence length="193" mass="20300">MVLLVNKPDFVKRAVALGALLAVAGCQSGGGLNLGLGGVGNNAATSENEKISADELRAYCPQVTLRAGTAYYNTYQKGAENDPDKVIYQAAITDVTRSCSYGSGMLTMNVAAAGRVVPGPVAKDGQVSMPIRVAVVQGDQVLYSELHKYDMALAANQPATQFVFNDPNVTFPTPSAQNLQVFVGYDEGPPAKR</sequence>
<name>A0A844QH86_9HYPH</name>